<accession>A0AAV4BXH2</accession>
<dbReference type="PROSITE" id="PS50878">
    <property type="entry name" value="RT_POL"/>
    <property type="match status" value="1"/>
</dbReference>
<keyword evidence="2" id="KW-0378">Hydrolase</keyword>
<name>A0AAV4BXH2_9GAST</name>
<dbReference type="CDD" id="cd01650">
    <property type="entry name" value="RT_nLTR_like"/>
    <property type="match status" value="1"/>
</dbReference>
<keyword evidence="2" id="KW-0255">Endonuclease</keyword>
<gene>
    <name evidence="2" type="ORF">PoB_005140900</name>
</gene>
<dbReference type="EMBL" id="BLXT01005665">
    <property type="protein sequence ID" value="GFO24904.1"/>
    <property type="molecule type" value="Genomic_DNA"/>
</dbReference>
<keyword evidence="3" id="KW-1185">Reference proteome</keyword>
<dbReference type="SUPFAM" id="SSF56672">
    <property type="entry name" value="DNA/RNA polymerases"/>
    <property type="match status" value="1"/>
</dbReference>
<dbReference type="InterPro" id="IPR000477">
    <property type="entry name" value="RT_dom"/>
</dbReference>
<protein>
    <submittedName>
        <fullName evidence="2">Endonuclease-reverse transcriptase</fullName>
    </submittedName>
</protein>
<dbReference type="PANTHER" id="PTHR19446">
    <property type="entry name" value="REVERSE TRANSCRIPTASES"/>
    <property type="match status" value="1"/>
</dbReference>
<evidence type="ECO:0000313" key="2">
    <source>
        <dbReference type="EMBL" id="GFO24904.1"/>
    </source>
</evidence>
<comment type="caution">
    <text evidence="2">The sequence shown here is derived from an EMBL/GenBank/DDBJ whole genome shotgun (WGS) entry which is preliminary data.</text>
</comment>
<reference evidence="2 3" key="1">
    <citation type="journal article" date="2021" name="Elife">
        <title>Chloroplast acquisition without the gene transfer in kleptoplastic sea slugs, Plakobranchus ocellatus.</title>
        <authorList>
            <person name="Maeda T."/>
            <person name="Takahashi S."/>
            <person name="Yoshida T."/>
            <person name="Shimamura S."/>
            <person name="Takaki Y."/>
            <person name="Nagai Y."/>
            <person name="Toyoda A."/>
            <person name="Suzuki Y."/>
            <person name="Arimoto A."/>
            <person name="Ishii H."/>
            <person name="Satoh N."/>
            <person name="Nishiyama T."/>
            <person name="Hasebe M."/>
            <person name="Maruyama T."/>
            <person name="Minagawa J."/>
            <person name="Obokata J."/>
            <person name="Shigenobu S."/>
        </authorList>
    </citation>
    <scope>NUCLEOTIDE SEQUENCE [LARGE SCALE GENOMIC DNA]</scope>
</reference>
<evidence type="ECO:0000313" key="3">
    <source>
        <dbReference type="Proteomes" id="UP000735302"/>
    </source>
</evidence>
<organism evidence="2 3">
    <name type="scientific">Plakobranchus ocellatus</name>
    <dbReference type="NCBI Taxonomy" id="259542"/>
    <lineage>
        <taxon>Eukaryota</taxon>
        <taxon>Metazoa</taxon>
        <taxon>Spiralia</taxon>
        <taxon>Lophotrochozoa</taxon>
        <taxon>Mollusca</taxon>
        <taxon>Gastropoda</taxon>
        <taxon>Heterobranchia</taxon>
        <taxon>Euthyneura</taxon>
        <taxon>Panpulmonata</taxon>
        <taxon>Sacoglossa</taxon>
        <taxon>Placobranchoidea</taxon>
        <taxon>Plakobranchidae</taxon>
        <taxon>Plakobranchus</taxon>
    </lineage>
</organism>
<dbReference type="InterPro" id="IPR043502">
    <property type="entry name" value="DNA/RNA_pol_sf"/>
</dbReference>
<dbReference type="Proteomes" id="UP000735302">
    <property type="component" value="Unassembled WGS sequence"/>
</dbReference>
<dbReference type="GO" id="GO:0004519">
    <property type="term" value="F:endonuclease activity"/>
    <property type="evidence" value="ECO:0007669"/>
    <property type="project" value="UniProtKB-KW"/>
</dbReference>
<evidence type="ECO:0000259" key="1">
    <source>
        <dbReference type="PROSITE" id="PS50878"/>
    </source>
</evidence>
<proteinExistence type="predicted"/>
<dbReference type="Pfam" id="PF00078">
    <property type="entry name" value="RVT_1"/>
    <property type="match status" value="1"/>
</dbReference>
<keyword evidence="2" id="KW-0540">Nuclease</keyword>
<sequence>MVQAGGEATRDILFLICNKIWQTGVWPKPWTQSLIITLPKKGNLRLCQNYRTISPISHPSKVMLKVILNRLKPVAENIIVEEQAGFRPGRTTVEQICNVRILMEKYLQHKQELHHVFIDFKKAFDRVWHETLWSTMRKYHINSNLISVIENLNNAATSAVFVTTISETGSENSRGATRLPTLPNPLQYLPRKNYD</sequence>
<dbReference type="AlphaFoldDB" id="A0AAV4BXH2"/>
<feature type="domain" description="Reverse transcriptase" evidence="1">
    <location>
        <begin position="19"/>
        <end position="195"/>
    </location>
</feature>